<organism evidence="1 2">
    <name type="scientific">Tetrahymena thermophila (strain SB210)</name>
    <dbReference type="NCBI Taxonomy" id="312017"/>
    <lineage>
        <taxon>Eukaryota</taxon>
        <taxon>Sar</taxon>
        <taxon>Alveolata</taxon>
        <taxon>Ciliophora</taxon>
        <taxon>Intramacronucleata</taxon>
        <taxon>Oligohymenophorea</taxon>
        <taxon>Hymenostomatida</taxon>
        <taxon>Tetrahymenina</taxon>
        <taxon>Tetrahymenidae</taxon>
        <taxon>Tetrahymena</taxon>
    </lineage>
</organism>
<evidence type="ECO:0000313" key="1">
    <source>
        <dbReference type="EMBL" id="EWS71939.1"/>
    </source>
</evidence>
<gene>
    <name evidence="1" type="ORF">TTHERM_000994171</name>
</gene>
<name>W7XGD3_TETTS</name>
<dbReference type="RefSeq" id="XP_012655525.1">
    <property type="nucleotide sequence ID" value="XM_012800071.1"/>
</dbReference>
<dbReference type="Proteomes" id="UP000009168">
    <property type="component" value="Unassembled WGS sequence"/>
</dbReference>
<dbReference type="GeneID" id="24441329"/>
<protein>
    <submittedName>
        <fullName evidence="1">Uncharacterized protein</fullName>
    </submittedName>
</protein>
<evidence type="ECO:0000313" key="2">
    <source>
        <dbReference type="Proteomes" id="UP000009168"/>
    </source>
</evidence>
<accession>W7XGD3</accession>
<dbReference type="InParanoid" id="W7XGD3"/>
<reference evidence="2" key="1">
    <citation type="journal article" date="2006" name="PLoS Biol.">
        <title>Macronuclear genome sequence of the ciliate Tetrahymena thermophila, a model eukaryote.</title>
        <authorList>
            <person name="Eisen J.A."/>
            <person name="Coyne R.S."/>
            <person name="Wu M."/>
            <person name="Wu D."/>
            <person name="Thiagarajan M."/>
            <person name="Wortman J.R."/>
            <person name="Badger J.H."/>
            <person name="Ren Q."/>
            <person name="Amedeo P."/>
            <person name="Jones K.M."/>
            <person name="Tallon L.J."/>
            <person name="Delcher A.L."/>
            <person name="Salzberg S.L."/>
            <person name="Silva J.C."/>
            <person name="Haas B.J."/>
            <person name="Majoros W.H."/>
            <person name="Farzad M."/>
            <person name="Carlton J.M."/>
            <person name="Smith R.K. Jr."/>
            <person name="Garg J."/>
            <person name="Pearlman R.E."/>
            <person name="Karrer K.M."/>
            <person name="Sun L."/>
            <person name="Manning G."/>
            <person name="Elde N.C."/>
            <person name="Turkewitz A.P."/>
            <person name="Asai D.J."/>
            <person name="Wilkes D.E."/>
            <person name="Wang Y."/>
            <person name="Cai H."/>
            <person name="Collins K."/>
            <person name="Stewart B.A."/>
            <person name="Lee S.R."/>
            <person name="Wilamowska K."/>
            <person name="Weinberg Z."/>
            <person name="Ruzzo W.L."/>
            <person name="Wloga D."/>
            <person name="Gaertig J."/>
            <person name="Frankel J."/>
            <person name="Tsao C.-C."/>
            <person name="Gorovsky M.A."/>
            <person name="Keeling P.J."/>
            <person name="Waller R.F."/>
            <person name="Patron N.J."/>
            <person name="Cherry J.M."/>
            <person name="Stover N.A."/>
            <person name="Krieger C.J."/>
            <person name="del Toro C."/>
            <person name="Ryder H.F."/>
            <person name="Williamson S.C."/>
            <person name="Barbeau R.A."/>
            <person name="Hamilton E.P."/>
            <person name="Orias E."/>
        </authorList>
    </citation>
    <scope>NUCLEOTIDE SEQUENCE [LARGE SCALE GENOMIC DNA]</scope>
    <source>
        <strain evidence="2">SB210</strain>
    </source>
</reference>
<dbReference type="AlphaFoldDB" id="W7XGD3"/>
<keyword evidence="2" id="KW-1185">Reference proteome</keyword>
<proteinExistence type="predicted"/>
<dbReference type="KEGG" id="tet:TTHERM_000994171"/>
<dbReference type="EMBL" id="GG662458">
    <property type="protein sequence ID" value="EWS71939.1"/>
    <property type="molecule type" value="Genomic_DNA"/>
</dbReference>
<sequence>MLCQISTLREDNQRINYQIWSVMAVNKQRLKAMRVILKVQFNSLLLIQSLVIRKEIKKWILQKKMKTIVFKKQKNTQQINHQNHCYNNKKRVKLIKQIQVLNN</sequence>